<name>A0A9W8RNB2_9HYPO</name>
<dbReference type="AlphaFoldDB" id="A0A9W8RNB2"/>
<evidence type="ECO:0000259" key="2">
    <source>
        <dbReference type="Pfam" id="PF00651"/>
    </source>
</evidence>
<dbReference type="EMBL" id="JAOQAZ010000031">
    <property type="protein sequence ID" value="KAJ4250129.1"/>
    <property type="molecule type" value="Genomic_DNA"/>
</dbReference>
<reference evidence="3" key="1">
    <citation type="submission" date="2022-09" db="EMBL/GenBank/DDBJ databases">
        <title>Fusarium specimens isolated from Avocado Roots.</title>
        <authorList>
            <person name="Stajich J."/>
            <person name="Roper C."/>
            <person name="Heimlech-Rivalta G."/>
        </authorList>
    </citation>
    <scope>NUCLEOTIDE SEQUENCE</scope>
    <source>
        <strain evidence="3">CF00136</strain>
    </source>
</reference>
<evidence type="ECO:0000313" key="4">
    <source>
        <dbReference type="Proteomes" id="UP001152049"/>
    </source>
</evidence>
<organism evidence="3 4">
    <name type="scientific">Fusarium torreyae</name>
    <dbReference type="NCBI Taxonomy" id="1237075"/>
    <lineage>
        <taxon>Eukaryota</taxon>
        <taxon>Fungi</taxon>
        <taxon>Dikarya</taxon>
        <taxon>Ascomycota</taxon>
        <taxon>Pezizomycotina</taxon>
        <taxon>Sordariomycetes</taxon>
        <taxon>Hypocreomycetidae</taxon>
        <taxon>Hypocreales</taxon>
        <taxon>Nectriaceae</taxon>
        <taxon>Fusarium</taxon>
    </lineage>
</organism>
<dbReference type="InterPro" id="IPR011333">
    <property type="entry name" value="SKP1/BTB/POZ_sf"/>
</dbReference>
<dbReference type="Gene3D" id="3.30.710.10">
    <property type="entry name" value="Potassium Channel Kv1.1, Chain A"/>
    <property type="match status" value="1"/>
</dbReference>
<proteinExistence type="predicted"/>
<gene>
    <name evidence="3" type="ORF">NW762_011939</name>
</gene>
<evidence type="ECO:0000313" key="3">
    <source>
        <dbReference type="EMBL" id="KAJ4250129.1"/>
    </source>
</evidence>
<dbReference type="SUPFAM" id="SSF54695">
    <property type="entry name" value="POZ domain"/>
    <property type="match status" value="1"/>
</dbReference>
<comment type="caution">
    <text evidence="3">The sequence shown here is derived from an EMBL/GenBank/DDBJ whole genome shotgun (WGS) entry which is preliminary data.</text>
</comment>
<dbReference type="InterPro" id="IPR000210">
    <property type="entry name" value="BTB/POZ_dom"/>
</dbReference>
<protein>
    <recommendedName>
        <fullName evidence="2">BTB domain-containing protein</fullName>
    </recommendedName>
</protein>
<dbReference type="OrthoDB" id="5326346at2759"/>
<dbReference type="Proteomes" id="UP001152049">
    <property type="component" value="Unassembled WGS sequence"/>
</dbReference>
<accession>A0A9W8RNB2</accession>
<sequence length="444" mass="50299">MVHYGSDSGPLIIDRGSQKTASSKKTSTYVFDTDGDTHLILNTYKAQPFNWEVETIWLGQKTSSKKRLKKKKKAKKVDRKDLILTPIPPPPPAEIPESPFPFPTTFGELLDAIPAELNRTSDEHPEVLHTEKMESGGTGAEVSGDSSSLQVQDWDYGERSGILPDQVEVRMLVSGKHLKLASMYFKKMFAGPFTEGKADQSGLRRVTASDWDPEAFNIVLTIMHGYHRDVPRSLSLDMLAKVAMIVDYYECHESVELYANIWLENVKAEIPTVYGRDCIICMLISWVFSQRDVFQKMTRLAVRHSGRLIEAENLPIPAMLLEKIDKARQNSLVDIFSAIYDLLDRLQEESECSYECSSMLLGVLTKELRKHGILSPRSAQPFYGFSIEGSKNLIKDMKVPLWYDTNSGRYSSTHSCTIQQKLSLALQKMEKDLRVFDLQDFQLA</sequence>
<dbReference type="Pfam" id="PF00651">
    <property type="entry name" value="BTB"/>
    <property type="match status" value="1"/>
</dbReference>
<feature type="region of interest" description="Disordered" evidence="1">
    <location>
        <begin position="1"/>
        <end position="26"/>
    </location>
</feature>
<evidence type="ECO:0000256" key="1">
    <source>
        <dbReference type="SAM" id="MobiDB-lite"/>
    </source>
</evidence>
<feature type="domain" description="BTB" evidence="2">
    <location>
        <begin position="178"/>
        <end position="259"/>
    </location>
</feature>
<keyword evidence="4" id="KW-1185">Reference proteome</keyword>